<feature type="region of interest" description="Disordered" evidence="1">
    <location>
        <begin position="826"/>
        <end position="888"/>
    </location>
</feature>
<proteinExistence type="predicted"/>
<feature type="region of interest" description="Disordered" evidence="1">
    <location>
        <begin position="181"/>
        <end position="207"/>
    </location>
</feature>
<feature type="compositionally biased region" description="Basic and acidic residues" evidence="1">
    <location>
        <begin position="1080"/>
        <end position="1097"/>
    </location>
</feature>
<feature type="region of interest" description="Disordered" evidence="1">
    <location>
        <begin position="913"/>
        <end position="1327"/>
    </location>
</feature>
<feature type="compositionally biased region" description="Polar residues" evidence="1">
    <location>
        <begin position="1"/>
        <end position="13"/>
    </location>
</feature>
<evidence type="ECO:0000256" key="1">
    <source>
        <dbReference type="SAM" id="MobiDB-lite"/>
    </source>
</evidence>
<feature type="compositionally biased region" description="Basic and acidic residues" evidence="1">
    <location>
        <begin position="1119"/>
        <end position="1132"/>
    </location>
</feature>
<feature type="compositionally biased region" description="Basic and acidic residues" evidence="1">
    <location>
        <begin position="622"/>
        <end position="702"/>
    </location>
</feature>
<keyword evidence="3" id="KW-1185">Reference proteome</keyword>
<accession>A0AAJ0D7V3</accession>
<feature type="region of interest" description="Disordered" evidence="1">
    <location>
        <begin position="359"/>
        <end position="408"/>
    </location>
</feature>
<feature type="compositionally biased region" description="Acidic residues" evidence="1">
    <location>
        <begin position="993"/>
        <end position="1007"/>
    </location>
</feature>
<evidence type="ECO:0000313" key="2">
    <source>
        <dbReference type="EMBL" id="KAK3048520.1"/>
    </source>
</evidence>
<dbReference type="Proteomes" id="UP001271007">
    <property type="component" value="Unassembled WGS sequence"/>
</dbReference>
<comment type="caution">
    <text evidence="2">The sequence shown here is derived from an EMBL/GenBank/DDBJ whole genome shotgun (WGS) entry which is preliminary data.</text>
</comment>
<gene>
    <name evidence="2" type="primary">EIS1</name>
    <name evidence="2" type="ORF">LTR09_010184</name>
</gene>
<feature type="region of interest" description="Disordered" evidence="1">
    <location>
        <begin position="474"/>
        <end position="500"/>
    </location>
</feature>
<dbReference type="Pfam" id="PF12757">
    <property type="entry name" value="Eisosome1"/>
    <property type="match status" value="1"/>
</dbReference>
<feature type="region of interest" description="Disordered" evidence="1">
    <location>
        <begin position="517"/>
        <end position="709"/>
    </location>
</feature>
<feature type="region of interest" description="Disordered" evidence="1">
    <location>
        <begin position="1"/>
        <end position="95"/>
    </location>
</feature>
<feature type="compositionally biased region" description="Polar residues" evidence="1">
    <location>
        <begin position="929"/>
        <end position="940"/>
    </location>
</feature>
<feature type="compositionally biased region" description="Low complexity" evidence="1">
    <location>
        <begin position="1101"/>
        <end position="1112"/>
    </location>
</feature>
<protein>
    <submittedName>
        <fullName evidence="2">Eisosome assembly protein</fullName>
    </submittedName>
</protein>
<name>A0AAJ0D7V3_9PEZI</name>
<feature type="compositionally biased region" description="Basic and acidic residues" evidence="1">
    <location>
        <begin position="729"/>
        <end position="741"/>
    </location>
</feature>
<feature type="compositionally biased region" description="Basic and acidic residues" evidence="1">
    <location>
        <begin position="913"/>
        <end position="928"/>
    </location>
</feature>
<dbReference type="PANTHER" id="PTHR28298">
    <property type="entry name" value="EISOSOME PROTEIN 1"/>
    <property type="match status" value="1"/>
</dbReference>
<feature type="compositionally biased region" description="Basic and acidic residues" evidence="1">
    <location>
        <begin position="1144"/>
        <end position="1159"/>
    </location>
</feature>
<feature type="compositionally biased region" description="Pro residues" evidence="1">
    <location>
        <begin position="796"/>
        <end position="808"/>
    </location>
</feature>
<feature type="compositionally biased region" description="Basic and acidic residues" evidence="1">
    <location>
        <begin position="1051"/>
        <end position="1064"/>
    </location>
</feature>
<dbReference type="EMBL" id="JAWDJX010000048">
    <property type="protein sequence ID" value="KAK3048520.1"/>
    <property type="molecule type" value="Genomic_DNA"/>
</dbReference>
<dbReference type="GO" id="GO:0070941">
    <property type="term" value="P:eisosome assembly"/>
    <property type="evidence" value="ECO:0007669"/>
    <property type="project" value="TreeGrafter"/>
</dbReference>
<feature type="compositionally biased region" description="Basic and acidic residues" evidence="1">
    <location>
        <begin position="869"/>
        <end position="880"/>
    </location>
</feature>
<dbReference type="InterPro" id="IPR024527">
    <property type="entry name" value="Eisosome1"/>
</dbReference>
<feature type="compositionally biased region" description="Polar residues" evidence="1">
    <location>
        <begin position="1160"/>
        <end position="1174"/>
    </location>
</feature>
<feature type="compositionally biased region" description="Basic and acidic residues" evidence="1">
    <location>
        <begin position="474"/>
        <end position="490"/>
    </location>
</feature>
<feature type="compositionally biased region" description="Basic and acidic residues" evidence="1">
    <location>
        <begin position="767"/>
        <end position="776"/>
    </location>
</feature>
<feature type="compositionally biased region" description="Basic and acidic residues" evidence="1">
    <location>
        <begin position="1026"/>
        <end position="1041"/>
    </location>
</feature>
<feature type="compositionally biased region" description="Basic and acidic residues" evidence="1">
    <location>
        <begin position="524"/>
        <end position="608"/>
    </location>
</feature>
<feature type="region of interest" description="Disordered" evidence="1">
    <location>
        <begin position="724"/>
        <end position="814"/>
    </location>
</feature>
<feature type="compositionally biased region" description="Polar residues" evidence="1">
    <location>
        <begin position="845"/>
        <end position="854"/>
    </location>
</feature>
<feature type="compositionally biased region" description="Basic and acidic residues" evidence="1">
    <location>
        <begin position="1227"/>
        <end position="1237"/>
    </location>
</feature>
<evidence type="ECO:0000313" key="3">
    <source>
        <dbReference type="Proteomes" id="UP001271007"/>
    </source>
</evidence>
<feature type="compositionally biased region" description="Polar residues" evidence="1">
    <location>
        <begin position="753"/>
        <end position="764"/>
    </location>
</feature>
<reference evidence="2" key="1">
    <citation type="submission" date="2023-04" db="EMBL/GenBank/DDBJ databases">
        <title>Black Yeasts Isolated from many extreme environments.</title>
        <authorList>
            <person name="Coleine C."/>
            <person name="Stajich J.E."/>
            <person name="Selbmann L."/>
        </authorList>
    </citation>
    <scope>NUCLEOTIDE SEQUENCE</scope>
    <source>
        <strain evidence="2">CCFEE 5312</strain>
    </source>
</reference>
<feature type="compositionally biased region" description="Polar residues" evidence="1">
    <location>
        <begin position="181"/>
        <end position="191"/>
    </location>
</feature>
<sequence>MQTNLAASWQRNNEGGMAGTTAPQPGEACPDPSAHQKKDHLSTAASTAALLATREKESPLGSDGKLSNKSAAASLKRADARDLPSFPSTGGLTSADAGKAALLSKDYKMKDLWHPEASSASSKAALLASKGGKLDLWEHTGPTSVSNSAATLAMRNKGLSPQLDRGHTEAGRNNSLLAATMSAQRSRQRAGSTPVAPPSLYPDAHNSGKNALSAATFSHRASVRNTGDGWNSDANQAARITHAHMDRGLFSENPNIVFQEDLDDQRHQAALHASAASYAKALYATQRRGEVDPETSSLRDDDGNVGIAGARTAHSRNASAIAQPNIREEAIRYLHLQDAAQKLAQERLAKVDKDMENDRYREHYGYPNKSARKSRLSMRSSGGGGRKRAASEGRRRFDDSDSDDEVQARRIRQQMSQLNSGISNVSDKQRTDDRARLMAAAEERVHAQMHTMDEKVFMDTGKPSQAMMDEWEGKAREKAERDRADRDKHPGKTHIGGGKYMDDADIQAIAAARLKPTLDELNDTAEKKRARDEEFRAEKERQEVSKMNEKMKSSEQKAEFKKIRDQDKATAKREKEERKAAQRAEKEEAKTRKSMDQRKSREYKRDDATAVAGGATLGQVADKVKNDDEPVRDESFDEPKTRDVEPIKTKDNEKSSRGMFDRIASRLKKHGGEEKKTTTENREVPVTHEETAASDEPKHDNDTEMSLAGAAALSGGVVAGAVMSSQAVPEKDSASTRDIVSKNDGTAAGGSFQDDTLTEQQSVPDPTFERLPKDDAVLPGTSTLPIGNTAPSGVVAPPPDGYEIPPPLGAEQEHAPVRWIDTASDLSGELSSDVEDTAPAREVPTITTSESTTAAPALATAGHQPVANKQDDSDAEHNVSDDEWGVSKAGKRIAATAGIAALGGIIAAGALGAERRRRQEEEAEREGTSQRVVSGVSTTNGEDDDAAQRPAHYPVASAEHTGNYTLAGPATLAPGRPDLERHISTIQDSSSSDGDDELDSSDDEDEPVVGTATTGRAVEQPVQTYRHVERSEEEPAKDRALMIDPTPAPTKAEEVRSAPVRQERSAPMVTTSIPSATLDMPRENEQGNIVLEKDNVERLAAADAASAAPSPAVKTGPATHHDPQESEKDKKGVRGFFSKFRGKSKGEKKLHKEPPKSERSTAAASSSKPVATNAKTDDILTPVTTTSAGREAEGQHVGTDGPIGDSSRVGGSSGDADPRPTSPSSFRRYDNQSRDLDDVSSSGADEDDLSRGRGGGRLAAKLGLSKGKGATSAKDTATAGPVDQSISNDEQFEEARDRFDESLAPPPAFPGQKSESPNRTTRFSEDL</sequence>
<feature type="compositionally biased region" description="Low complexity" evidence="1">
    <location>
        <begin position="42"/>
        <end position="52"/>
    </location>
</feature>
<feature type="compositionally biased region" description="Polar residues" evidence="1">
    <location>
        <begin position="780"/>
        <end position="791"/>
    </location>
</feature>
<organism evidence="2 3">
    <name type="scientific">Extremus antarcticus</name>
    <dbReference type="NCBI Taxonomy" id="702011"/>
    <lineage>
        <taxon>Eukaryota</taxon>
        <taxon>Fungi</taxon>
        <taxon>Dikarya</taxon>
        <taxon>Ascomycota</taxon>
        <taxon>Pezizomycotina</taxon>
        <taxon>Dothideomycetes</taxon>
        <taxon>Dothideomycetidae</taxon>
        <taxon>Mycosphaerellales</taxon>
        <taxon>Extremaceae</taxon>
        <taxon>Extremus</taxon>
    </lineage>
</organism>
<dbReference type="PANTHER" id="PTHR28298:SF1">
    <property type="entry name" value="EISOSOME PROTEIN 1"/>
    <property type="match status" value="1"/>
</dbReference>
<feature type="compositionally biased region" description="Basic and acidic residues" evidence="1">
    <location>
        <begin position="389"/>
        <end position="399"/>
    </location>
</feature>
<feature type="compositionally biased region" description="Low complexity" evidence="1">
    <location>
        <begin position="1258"/>
        <end position="1270"/>
    </location>
</feature>